<proteinExistence type="predicted"/>
<dbReference type="AlphaFoldDB" id="A0A098GJ59"/>
<dbReference type="SUPFAM" id="SSF143990">
    <property type="entry name" value="YbiA-like"/>
    <property type="match status" value="1"/>
</dbReference>
<name>A0A098GJ59_LEGMI</name>
<evidence type="ECO:0000313" key="3">
    <source>
        <dbReference type="EMBL" id="SCY45395.1"/>
    </source>
</evidence>
<dbReference type="KEGG" id="tmc:LMI_2266"/>
<dbReference type="Proteomes" id="UP000032414">
    <property type="component" value="Chromosome I"/>
</dbReference>
<feature type="compositionally biased region" description="Polar residues" evidence="1">
    <location>
        <begin position="447"/>
        <end position="456"/>
    </location>
</feature>
<evidence type="ECO:0000313" key="4">
    <source>
        <dbReference type="Proteomes" id="UP000032414"/>
    </source>
</evidence>
<reference evidence="3 5" key="3">
    <citation type="submission" date="2016-10" db="EMBL/GenBank/DDBJ databases">
        <authorList>
            <person name="Varghese N."/>
            <person name="Submissions S."/>
        </authorList>
    </citation>
    <scope>NUCLEOTIDE SEQUENCE [LARGE SCALE GENOMIC DNA]</scope>
    <source>
        <strain evidence="3 5">ATCC 33218</strain>
    </source>
</reference>
<protein>
    <submittedName>
        <fullName evidence="3">Predicted NAD-dependent protein-ADP-ribosyltransferase YbiA, DUF1768 family</fullName>
    </submittedName>
</protein>
<feature type="region of interest" description="Disordered" evidence="1">
    <location>
        <begin position="433"/>
        <end position="456"/>
    </location>
</feature>
<dbReference type="OrthoDB" id="5650400at2"/>
<evidence type="ECO:0000256" key="1">
    <source>
        <dbReference type="SAM" id="MobiDB-lite"/>
    </source>
</evidence>
<reference evidence="4" key="1">
    <citation type="submission" date="2014-09" db="EMBL/GenBank/DDBJ databases">
        <authorList>
            <person name="Gomez-Valero L."/>
        </authorList>
    </citation>
    <scope>NUCLEOTIDE SEQUENCE [LARGE SCALE GENOMIC DNA]</scope>
    <source>
        <strain evidence="4">ATCC33218</strain>
    </source>
</reference>
<dbReference type="Proteomes" id="UP000182998">
    <property type="component" value="Unassembled WGS sequence"/>
</dbReference>
<dbReference type="PATRIC" id="fig|451.8.peg.3017"/>
<dbReference type="EMBL" id="LN614830">
    <property type="protein sequence ID" value="CEG61536.1"/>
    <property type="molecule type" value="Genomic_DNA"/>
</dbReference>
<dbReference type="InterPro" id="IPR037238">
    <property type="entry name" value="YbiA-like_sf"/>
</dbReference>
<organism evidence="2 4">
    <name type="scientific">Legionella micdadei</name>
    <name type="common">Tatlockia micdadei</name>
    <dbReference type="NCBI Taxonomy" id="451"/>
    <lineage>
        <taxon>Bacteria</taxon>
        <taxon>Pseudomonadati</taxon>
        <taxon>Pseudomonadota</taxon>
        <taxon>Gammaproteobacteria</taxon>
        <taxon>Legionellales</taxon>
        <taxon>Legionellaceae</taxon>
        <taxon>Legionella</taxon>
    </lineage>
</organism>
<evidence type="ECO:0000313" key="5">
    <source>
        <dbReference type="Proteomes" id="UP000182998"/>
    </source>
</evidence>
<reference evidence="2" key="2">
    <citation type="submission" date="2014-09" db="EMBL/GenBank/DDBJ databases">
        <authorList>
            <person name="GOMEZ-VALERO Laura"/>
        </authorList>
    </citation>
    <scope>NUCLEOTIDE SEQUENCE</scope>
    <source>
        <strain evidence="2">ATCC33218</strain>
    </source>
</reference>
<dbReference type="EMBL" id="FMVN01000008">
    <property type="protein sequence ID" value="SCY45395.1"/>
    <property type="molecule type" value="Genomic_DNA"/>
</dbReference>
<keyword evidence="5" id="KW-1185">Reference proteome</keyword>
<dbReference type="Gene3D" id="1.10.357.40">
    <property type="entry name" value="YbiA-like"/>
    <property type="match status" value="1"/>
</dbReference>
<evidence type="ECO:0000313" key="2">
    <source>
        <dbReference type="EMBL" id="CEG61536.1"/>
    </source>
</evidence>
<gene>
    <name evidence="2" type="ORF">LMI_2266</name>
    <name evidence="3" type="ORF">SAMN02982997_01743</name>
</gene>
<accession>A0A098GJ59</accession>
<dbReference type="HOGENOM" id="CLU_478025_0_0_6"/>
<dbReference type="RefSeq" id="WP_052679537.1">
    <property type="nucleotide sequence ID" value="NZ_CP020614.1"/>
</dbReference>
<sequence length="456" mass="50705">MPAPFVSLGRFKIAPFQDPGLKPYGAFANTTPSGIYPIKQTVTIDGKARTFNWLSSEHAYHAQKILHLKSKLNDKDPAQRTLTRMLDEIERTHAGTRNEYKPRGDYDTLVNKYLDQLKKDGLKVTDKTSFDALCEADFHKTLNPTGKKKGVDFMRTVINLKLQQYPELRETAMQCAREGILPVEISSKDVNWATGPKGDGLNMLGILILEEGNRLLRQNGETPRIPNPAQAFQELQHNHSASLAHSVQAKNLRFDAGNRVPPRTGPFSFKGSDYFVAPILSPGEIENSLKKGTIPLVSNKETVFDGCLRLGINSNQVSTLLATYSVKSAMANLDTKIDVQMVHNTRANEKGHDPQAMRIKFSSQKEAQDFCDRLYKEYGIHSHTFGPGKMKTPQNGSVFLTKNDLDKLAQCSQLSKQPGVGKFAFETLAKSFAENKQPAPAQDKSVSHSSGMRSNR</sequence>